<feature type="transmembrane region" description="Helical" evidence="1">
    <location>
        <begin position="167"/>
        <end position="185"/>
    </location>
</feature>
<comment type="caution">
    <text evidence="3">The sequence shown here is derived from an EMBL/GenBank/DDBJ whole genome shotgun (WGS) entry which is preliminary data.</text>
</comment>
<feature type="transmembrane region" description="Helical" evidence="1">
    <location>
        <begin position="12"/>
        <end position="30"/>
    </location>
</feature>
<evidence type="ECO:0000259" key="2">
    <source>
        <dbReference type="Pfam" id="PF19701"/>
    </source>
</evidence>
<keyword evidence="1" id="KW-0812">Transmembrane</keyword>
<protein>
    <recommendedName>
        <fullName evidence="2">DUF6199 domain-containing protein</fullName>
    </recommendedName>
</protein>
<feature type="transmembrane region" description="Helical" evidence="1">
    <location>
        <begin position="210"/>
        <end position="231"/>
    </location>
</feature>
<proteinExistence type="predicted"/>
<dbReference type="InterPro" id="IPR045679">
    <property type="entry name" value="DUF6199"/>
</dbReference>
<dbReference type="Proteomes" id="UP000564806">
    <property type="component" value="Unassembled WGS sequence"/>
</dbReference>
<keyword evidence="1" id="KW-0472">Membrane</keyword>
<evidence type="ECO:0000313" key="4">
    <source>
        <dbReference type="Proteomes" id="UP000564806"/>
    </source>
</evidence>
<accession>A0A850ED27</accession>
<gene>
    <name evidence="3" type="ORF">HPT30_01990</name>
</gene>
<dbReference type="Pfam" id="PF19701">
    <property type="entry name" value="DUF6199"/>
    <property type="match status" value="1"/>
</dbReference>
<dbReference type="AlphaFoldDB" id="A0A850ED27"/>
<dbReference type="EMBL" id="JABWCS010000179">
    <property type="protein sequence ID" value="NUU59153.1"/>
    <property type="molecule type" value="Genomic_DNA"/>
</dbReference>
<sequence>MSALLKKIRTPTFIFFSCVLVLSVIVTILSKPYFTERIFYVDNYKYSFYSDQDNVVTYRSKTNDPIQVKLDHEKRTVTIQHQEYFITKINSSPSPNYKVIYPNGHKYEVHDASGILLTSDGHGNYVSEASTFVNNQRMPQDGEEQYSPSTLVTAAYPEYHVTRGAPALLYLALAVLIYGWCSFRYRKFQDILFFLSLRWIWVNDPEPSDFYYFMSKVSGIIVMIGSLWIAVQAF</sequence>
<keyword evidence="4" id="KW-1185">Reference proteome</keyword>
<reference evidence="3" key="1">
    <citation type="submission" date="2020-06" db="EMBL/GenBank/DDBJ databases">
        <title>Paenibacillus sp. nov., isolated from soil.</title>
        <authorList>
            <person name="Seo Y.L."/>
        </authorList>
    </citation>
    <scope>NUCLEOTIDE SEQUENCE [LARGE SCALE GENOMIC DNA]</scope>
    <source>
        <strain evidence="3">JW14</strain>
    </source>
</reference>
<evidence type="ECO:0000256" key="1">
    <source>
        <dbReference type="SAM" id="Phobius"/>
    </source>
</evidence>
<feature type="domain" description="DUF6199" evidence="2">
    <location>
        <begin position="171"/>
        <end position="231"/>
    </location>
</feature>
<dbReference type="RefSeq" id="WP_175369854.1">
    <property type="nucleotide sequence ID" value="NZ_JABWCS010000179.1"/>
</dbReference>
<organism evidence="3 4">
    <name type="scientific">Paenibacillus agri</name>
    <dbReference type="NCBI Taxonomy" id="2744309"/>
    <lineage>
        <taxon>Bacteria</taxon>
        <taxon>Bacillati</taxon>
        <taxon>Bacillota</taxon>
        <taxon>Bacilli</taxon>
        <taxon>Bacillales</taxon>
        <taxon>Paenibacillaceae</taxon>
        <taxon>Paenibacillus</taxon>
    </lineage>
</organism>
<name>A0A850ED27_9BACL</name>
<evidence type="ECO:0000313" key="3">
    <source>
        <dbReference type="EMBL" id="NUU59153.1"/>
    </source>
</evidence>
<keyword evidence="1" id="KW-1133">Transmembrane helix</keyword>